<evidence type="ECO:0000256" key="9">
    <source>
        <dbReference type="SAM" id="Phobius"/>
    </source>
</evidence>
<dbReference type="CDD" id="cd09084">
    <property type="entry name" value="EEP-2"/>
    <property type="match status" value="1"/>
</dbReference>
<dbReference type="GO" id="GO:0006281">
    <property type="term" value="P:DNA repair"/>
    <property type="evidence" value="ECO:0007669"/>
    <property type="project" value="UniProtKB-KW"/>
</dbReference>
<dbReference type="PANTHER" id="PTHR15822:SF4">
    <property type="entry name" value="TYROSYL-DNA PHOSPHODIESTERASE 2"/>
    <property type="match status" value="1"/>
</dbReference>
<dbReference type="InterPro" id="IPR036691">
    <property type="entry name" value="Endo/exonu/phosph_ase_sf"/>
</dbReference>
<evidence type="ECO:0000256" key="4">
    <source>
        <dbReference type="ARBA" id="ARBA00022723"/>
    </source>
</evidence>
<keyword evidence="6" id="KW-0378">Hydrolase</keyword>
<dbReference type="AlphaFoldDB" id="H1Q3Z3"/>
<evidence type="ECO:0000313" key="11">
    <source>
        <dbReference type="EMBL" id="EHO68059.1"/>
    </source>
</evidence>
<keyword evidence="9" id="KW-1133">Transmembrane helix</keyword>
<dbReference type="PANTHER" id="PTHR15822">
    <property type="entry name" value="TRAF AND TNF RECEPTOR-ASSOCIATED PROTEIN"/>
    <property type="match status" value="1"/>
</dbReference>
<keyword evidence="9" id="KW-0812">Transmembrane</keyword>
<dbReference type="EMBL" id="AGWK01000043">
    <property type="protein sequence ID" value="EHO68059.1"/>
    <property type="molecule type" value="Genomic_DNA"/>
</dbReference>
<dbReference type="eggNOG" id="COG3568">
    <property type="taxonomic scope" value="Bacteria"/>
</dbReference>
<protein>
    <recommendedName>
        <fullName evidence="10">Endonuclease/exonuclease/phosphatase domain-containing protein</fullName>
    </recommendedName>
</protein>
<dbReference type="Gene3D" id="3.60.10.10">
    <property type="entry name" value="Endonuclease/exonuclease/phosphatase"/>
    <property type="match status" value="1"/>
</dbReference>
<evidence type="ECO:0000256" key="6">
    <source>
        <dbReference type="ARBA" id="ARBA00022801"/>
    </source>
</evidence>
<evidence type="ECO:0000256" key="2">
    <source>
        <dbReference type="ARBA" id="ARBA00001946"/>
    </source>
</evidence>
<feature type="domain" description="Endonuclease/exonuclease/phosphatase" evidence="10">
    <location>
        <begin position="104"/>
        <end position="353"/>
    </location>
</feature>
<reference evidence="11 12" key="1">
    <citation type="submission" date="2011-12" db="EMBL/GenBank/DDBJ databases">
        <title>The Genome Sequence of Prevotella micans F0438.</title>
        <authorList>
            <consortium name="The Broad Institute Genome Sequencing Platform"/>
            <person name="Earl A."/>
            <person name="Ward D."/>
            <person name="Feldgarden M."/>
            <person name="Gevers D."/>
            <person name="Izard J."/>
            <person name="Baranova O.V."/>
            <person name="Blanton J.M."/>
            <person name="Wade W.G."/>
            <person name="Dewhirst F.E."/>
            <person name="Young S.K."/>
            <person name="Zeng Q."/>
            <person name="Gargeya S."/>
            <person name="Fitzgerald M."/>
            <person name="Haas B."/>
            <person name="Abouelleil A."/>
            <person name="Alvarado L."/>
            <person name="Arachchi H.M."/>
            <person name="Berlin A."/>
            <person name="Chapman S.B."/>
            <person name="Gearin G."/>
            <person name="Goldberg J."/>
            <person name="Griggs A."/>
            <person name="Gujja S."/>
            <person name="Hansen M."/>
            <person name="Heiman D."/>
            <person name="Howarth C."/>
            <person name="Larimer J."/>
            <person name="Lui A."/>
            <person name="MacDonald P.J.P."/>
            <person name="McCowen C."/>
            <person name="Montmayeur A."/>
            <person name="Murphy C."/>
            <person name="Neiman D."/>
            <person name="Pearson M."/>
            <person name="Priest M."/>
            <person name="Roberts A."/>
            <person name="Saif S."/>
            <person name="Shea T."/>
            <person name="Sisk P."/>
            <person name="Stolte C."/>
            <person name="Sykes S."/>
            <person name="Wortman J."/>
            <person name="Nusbaum C."/>
            <person name="Birren B."/>
        </authorList>
    </citation>
    <scope>NUCLEOTIDE SEQUENCE [LARGE SCALE GENOMIC DNA]</scope>
    <source>
        <strain evidence="11 12">F0438</strain>
    </source>
</reference>
<keyword evidence="9" id="KW-0472">Membrane</keyword>
<keyword evidence="8" id="KW-0234">DNA repair</keyword>
<dbReference type="GO" id="GO:0046872">
    <property type="term" value="F:metal ion binding"/>
    <property type="evidence" value="ECO:0007669"/>
    <property type="project" value="UniProtKB-KW"/>
</dbReference>
<dbReference type="STRING" id="883158.HMPREF9140_01631"/>
<gene>
    <name evidence="11" type="ORF">HMPREF9140_01631</name>
</gene>
<feature type="transmembrane region" description="Helical" evidence="9">
    <location>
        <begin position="69"/>
        <end position="88"/>
    </location>
</feature>
<dbReference type="InterPro" id="IPR051547">
    <property type="entry name" value="TDP2-like"/>
</dbReference>
<dbReference type="RefSeq" id="WP_006953156.1">
    <property type="nucleotide sequence ID" value="NZ_JH594523.1"/>
</dbReference>
<feature type="transmembrane region" description="Helical" evidence="9">
    <location>
        <begin position="12"/>
        <end position="30"/>
    </location>
</feature>
<accession>H1Q3Z3</accession>
<evidence type="ECO:0000256" key="7">
    <source>
        <dbReference type="ARBA" id="ARBA00022842"/>
    </source>
</evidence>
<proteinExistence type="predicted"/>
<dbReference type="Proteomes" id="UP000016023">
    <property type="component" value="Unassembled WGS sequence"/>
</dbReference>
<dbReference type="Pfam" id="PF03372">
    <property type="entry name" value="Exo_endo_phos"/>
    <property type="match status" value="1"/>
</dbReference>
<evidence type="ECO:0000256" key="3">
    <source>
        <dbReference type="ARBA" id="ARBA00022722"/>
    </source>
</evidence>
<keyword evidence="7" id="KW-0460">Magnesium</keyword>
<evidence type="ECO:0000256" key="5">
    <source>
        <dbReference type="ARBA" id="ARBA00022763"/>
    </source>
</evidence>
<keyword evidence="4" id="KW-0479">Metal-binding</keyword>
<evidence type="ECO:0000256" key="8">
    <source>
        <dbReference type="ARBA" id="ARBA00023204"/>
    </source>
</evidence>
<keyword evidence="3" id="KW-0540">Nuclease</keyword>
<dbReference type="GO" id="GO:0004518">
    <property type="term" value="F:nuclease activity"/>
    <property type="evidence" value="ECO:0007669"/>
    <property type="project" value="UniProtKB-KW"/>
</dbReference>
<evidence type="ECO:0000256" key="1">
    <source>
        <dbReference type="ARBA" id="ARBA00001936"/>
    </source>
</evidence>
<comment type="cofactor">
    <cofactor evidence="2">
        <name>Mg(2+)</name>
        <dbReference type="ChEBI" id="CHEBI:18420"/>
    </cofactor>
</comment>
<sequence length="366" mass="41957">MGHKTRKIVRRIIMAGNLLVIIIMLSVGHIDRLNPVNHPMLANLGLGFPILLVLNTGFLLIWIFFRRRLIWLPILGFLLCFGPIRKYIPFNLPKEKPHGSLKILSYNVFLFAPWNIPDGEPNPIIEYIIRSKADIVCLQEAGLQELREKDVLHRLATHYQYCDTTIKPVTRTECLMLLSRYPIIKKEIIPFNSKGNMTVAYLLNVRGIEMLVVNNHLESYNLSSQDKEGFKSLIRHPLPTHSAKGESTYLLKKLGEASAKRAPEAEAVSKYVKGYLDRHIPVIVCGDFNDSPLSYVHRTMARGLTDAYISTGTGPGFSYHKSGMYVRIDHILCSSDLEPYEARVDDRVKRSDHYPIYCWLKYRPRI</sequence>
<dbReference type="InterPro" id="IPR005135">
    <property type="entry name" value="Endo/exonuclease/phosphatase"/>
</dbReference>
<dbReference type="PATRIC" id="fig|883158.3.peg.1633"/>
<organism evidence="11 12">
    <name type="scientific">Prevotella micans F0438</name>
    <dbReference type="NCBI Taxonomy" id="883158"/>
    <lineage>
        <taxon>Bacteria</taxon>
        <taxon>Pseudomonadati</taxon>
        <taxon>Bacteroidota</taxon>
        <taxon>Bacteroidia</taxon>
        <taxon>Bacteroidales</taxon>
        <taxon>Prevotellaceae</taxon>
        <taxon>Prevotella</taxon>
    </lineage>
</organism>
<keyword evidence="5" id="KW-0227">DNA damage</keyword>
<feature type="transmembrane region" description="Helical" evidence="9">
    <location>
        <begin position="42"/>
        <end position="62"/>
    </location>
</feature>
<name>H1Q3Z3_9BACT</name>
<dbReference type="GO" id="GO:0016787">
    <property type="term" value="F:hydrolase activity"/>
    <property type="evidence" value="ECO:0007669"/>
    <property type="project" value="UniProtKB-KW"/>
</dbReference>
<dbReference type="HOGENOM" id="CLU_060500_0_1_10"/>
<dbReference type="SUPFAM" id="SSF56219">
    <property type="entry name" value="DNase I-like"/>
    <property type="match status" value="1"/>
</dbReference>
<comment type="caution">
    <text evidence="11">The sequence shown here is derived from an EMBL/GenBank/DDBJ whole genome shotgun (WGS) entry which is preliminary data.</text>
</comment>
<evidence type="ECO:0000313" key="12">
    <source>
        <dbReference type="Proteomes" id="UP000016023"/>
    </source>
</evidence>
<comment type="cofactor">
    <cofactor evidence="1">
        <name>Mn(2+)</name>
        <dbReference type="ChEBI" id="CHEBI:29035"/>
    </cofactor>
</comment>
<keyword evidence="12" id="KW-1185">Reference proteome</keyword>
<evidence type="ECO:0000259" key="10">
    <source>
        <dbReference type="Pfam" id="PF03372"/>
    </source>
</evidence>